<dbReference type="RefSeq" id="WP_010742531.1">
    <property type="nucleotide sequence ID" value="NZ_KB946252.1"/>
</dbReference>
<dbReference type="PATRIC" id="fig|1158601.3.peg.3724"/>
<evidence type="ECO:0000313" key="2">
    <source>
        <dbReference type="Proteomes" id="UP000013783"/>
    </source>
</evidence>
<proteinExistence type="predicted"/>
<feature type="non-terminal residue" evidence="1">
    <location>
        <position position="1"/>
    </location>
</feature>
<comment type="caution">
    <text evidence="1">The sequence shown here is derived from an EMBL/GenBank/DDBJ whole genome shotgun (WGS) entry which is preliminary data.</text>
</comment>
<dbReference type="Proteomes" id="UP000013783">
    <property type="component" value="Unassembled WGS sequence"/>
</dbReference>
<name>R2QMB7_9ENTE</name>
<sequence>WSRIESLLQWNAGRINQVDVLDERLVPLTTPITYELFKDAVRKMNSKYKGAYKVPTLGGLQEITDIT</sequence>
<reference evidence="1 2" key="1">
    <citation type="submission" date="2013-02" db="EMBL/GenBank/DDBJ databases">
        <title>The Genome Sequence of Enterococcus malodoratus ATCC_43197.</title>
        <authorList>
            <consortium name="The Broad Institute Genome Sequencing Platform"/>
            <consortium name="The Broad Institute Genome Sequencing Center for Infectious Disease"/>
            <person name="Earl A.M."/>
            <person name="Gilmore M.S."/>
            <person name="Lebreton F."/>
            <person name="Walker B."/>
            <person name="Young S.K."/>
            <person name="Zeng Q."/>
            <person name="Gargeya S."/>
            <person name="Fitzgerald M."/>
            <person name="Haas B."/>
            <person name="Abouelleil A."/>
            <person name="Alvarado L."/>
            <person name="Arachchi H.M."/>
            <person name="Berlin A.M."/>
            <person name="Chapman S.B."/>
            <person name="Dewar J."/>
            <person name="Goldberg J."/>
            <person name="Griggs A."/>
            <person name="Gujja S."/>
            <person name="Hansen M."/>
            <person name="Howarth C."/>
            <person name="Imamovic A."/>
            <person name="Larimer J."/>
            <person name="McCowan C."/>
            <person name="Murphy C."/>
            <person name="Neiman D."/>
            <person name="Pearson M."/>
            <person name="Priest M."/>
            <person name="Roberts A."/>
            <person name="Saif S."/>
            <person name="Shea T."/>
            <person name="Sisk P."/>
            <person name="Sykes S."/>
            <person name="Wortman J."/>
            <person name="Nusbaum C."/>
            <person name="Birren B."/>
        </authorList>
    </citation>
    <scope>NUCLEOTIDE SEQUENCE [LARGE SCALE GENOMIC DNA]</scope>
    <source>
        <strain evidence="1 2">ATCC 43197</strain>
    </source>
</reference>
<evidence type="ECO:0000313" key="1">
    <source>
        <dbReference type="EMBL" id="EOH72770.1"/>
    </source>
</evidence>
<gene>
    <name evidence="1" type="ORF">UAI_03755</name>
</gene>
<organism evidence="1 2">
    <name type="scientific">Enterococcus malodoratus ATCC 43197</name>
    <dbReference type="NCBI Taxonomy" id="1158601"/>
    <lineage>
        <taxon>Bacteria</taxon>
        <taxon>Bacillati</taxon>
        <taxon>Bacillota</taxon>
        <taxon>Bacilli</taxon>
        <taxon>Lactobacillales</taxon>
        <taxon>Enterococcaceae</taxon>
        <taxon>Enterococcus</taxon>
    </lineage>
</organism>
<accession>R2QMB7</accession>
<protein>
    <submittedName>
        <fullName evidence="1">Uncharacterized protein</fullName>
    </submittedName>
</protein>
<dbReference type="EMBL" id="AJAK01000029">
    <property type="protein sequence ID" value="EOH72770.1"/>
    <property type="molecule type" value="Genomic_DNA"/>
</dbReference>
<dbReference type="AlphaFoldDB" id="R2QMB7"/>